<dbReference type="InterPro" id="IPR003660">
    <property type="entry name" value="HAMP_dom"/>
</dbReference>
<comment type="caution">
    <text evidence="7">The sequence shown here is derived from an EMBL/GenBank/DDBJ whole genome shotgun (WGS) entry which is preliminary data.</text>
</comment>
<dbReference type="PANTHER" id="PTHR32089">
    <property type="entry name" value="METHYL-ACCEPTING CHEMOTAXIS PROTEIN MCPB"/>
    <property type="match status" value="1"/>
</dbReference>
<name>A0A2S7F707_CLOBU</name>
<dbReference type="GO" id="GO:0007165">
    <property type="term" value="P:signal transduction"/>
    <property type="evidence" value="ECO:0007669"/>
    <property type="project" value="UniProtKB-KW"/>
</dbReference>
<evidence type="ECO:0000313" key="8">
    <source>
        <dbReference type="Proteomes" id="UP000238081"/>
    </source>
</evidence>
<dbReference type="Gene3D" id="1.10.287.950">
    <property type="entry name" value="Methyl-accepting chemotaxis protein"/>
    <property type="match status" value="1"/>
</dbReference>
<dbReference type="PROSITE" id="PS50111">
    <property type="entry name" value="CHEMOTAXIS_TRANSDUC_2"/>
    <property type="match status" value="1"/>
</dbReference>
<feature type="domain" description="HAMP" evidence="6">
    <location>
        <begin position="204"/>
        <end position="256"/>
    </location>
</feature>
<organism evidence="7 8">
    <name type="scientific">Clostridium butyricum</name>
    <dbReference type="NCBI Taxonomy" id="1492"/>
    <lineage>
        <taxon>Bacteria</taxon>
        <taxon>Bacillati</taxon>
        <taxon>Bacillota</taxon>
        <taxon>Clostridia</taxon>
        <taxon>Eubacteriales</taxon>
        <taxon>Clostridiaceae</taxon>
        <taxon>Clostridium</taxon>
    </lineage>
</organism>
<keyword evidence="4" id="KW-0472">Membrane</keyword>
<comment type="similarity">
    <text evidence="2">Belongs to the methyl-accepting chemotaxis (MCP) protein family.</text>
</comment>
<dbReference type="AlphaFoldDB" id="A0A2S7F707"/>
<keyword evidence="1 3" id="KW-0807">Transducer</keyword>
<dbReference type="CDD" id="cd06225">
    <property type="entry name" value="HAMP"/>
    <property type="match status" value="1"/>
</dbReference>
<dbReference type="GO" id="GO:0006935">
    <property type="term" value="P:chemotaxis"/>
    <property type="evidence" value="ECO:0007669"/>
    <property type="project" value="InterPro"/>
</dbReference>
<dbReference type="InterPro" id="IPR004089">
    <property type="entry name" value="MCPsignal_dom"/>
</dbReference>
<sequence>MKLAIKIRIVFFIILTFTIVISALSYYEIKQAKNSIEKLAVEEQYLTKTINNMNFNFVSKAANIRGFALTGDDKLKDEYFNLSKKNDSLEEELMNMLKSSESKKYLEQFKEQDKAYSSTVENNFLPFIYEGKLKEAGDNLKYNALPIGEKAKDAMANLLNVLDKERQDRTDKFQRDIEVSKNVITIMSLIAILLSFLGAIWIIRLIIEPINKLSIGANLISKGDLTQEIKLKSNDELGQLGKAFNKMSNDLRDIIYRIIDSASTLGAASEELLASAQETASSTHQINISVSNISDGATHQSKSIEGATDVVQKLLNKINNVSKYIQDTDERTIKAAENSNSGLNKVEEAVIKIENIQHSATEMSYAIVSLDNYSKEIGKITEVIQNISDQTNLLALNASIEAARVGEHGKGFSVVAEEIRKLAEQSNDSAGSIAILIENIKNESENVMKSMKKSSEDIENGVNAVIVAGDSFRNINREIDHVVKGTNSITKMSEEIENDAKEITYIMENINEFSQESVAGMEEISSATDEQTSVMESVTEALKNLTDLAEDLQVAVNNFKV</sequence>
<dbReference type="PROSITE" id="PS50885">
    <property type="entry name" value="HAMP"/>
    <property type="match status" value="1"/>
</dbReference>
<dbReference type="Proteomes" id="UP000238081">
    <property type="component" value="Unassembled WGS sequence"/>
</dbReference>
<feature type="transmembrane region" description="Helical" evidence="4">
    <location>
        <begin position="183"/>
        <end position="207"/>
    </location>
</feature>
<dbReference type="RefSeq" id="WP_043663791.1">
    <property type="nucleotide sequence ID" value="NZ_JSEG01000008.1"/>
</dbReference>
<dbReference type="CDD" id="cd11386">
    <property type="entry name" value="MCP_signal"/>
    <property type="match status" value="1"/>
</dbReference>
<evidence type="ECO:0000259" key="6">
    <source>
        <dbReference type="PROSITE" id="PS50885"/>
    </source>
</evidence>
<evidence type="ECO:0000256" key="1">
    <source>
        <dbReference type="ARBA" id="ARBA00023224"/>
    </source>
</evidence>
<evidence type="ECO:0000256" key="2">
    <source>
        <dbReference type="ARBA" id="ARBA00029447"/>
    </source>
</evidence>
<feature type="transmembrane region" description="Helical" evidence="4">
    <location>
        <begin position="7"/>
        <end position="27"/>
    </location>
</feature>
<dbReference type="SMART" id="SM00283">
    <property type="entry name" value="MA"/>
    <property type="match status" value="1"/>
</dbReference>
<keyword evidence="4" id="KW-1133">Transmembrane helix</keyword>
<dbReference type="Pfam" id="PF00672">
    <property type="entry name" value="HAMP"/>
    <property type="match status" value="1"/>
</dbReference>
<dbReference type="GO" id="GO:0016020">
    <property type="term" value="C:membrane"/>
    <property type="evidence" value="ECO:0007669"/>
    <property type="project" value="InterPro"/>
</dbReference>
<accession>A0A2S7F707</accession>
<dbReference type="GO" id="GO:0004888">
    <property type="term" value="F:transmembrane signaling receptor activity"/>
    <property type="evidence" value="ECO:0007669"/>
    <property type="project" value="InterPro"/>
</dbReference>
<dbReference type="Gene3D" id="6.10.340.10">
    <property type="match status" value="1"/>
</dbReference>
<reference evidence="7 8" key="1">
    <citation type="submission" date="2016-01" db="EMBL/GenBank/DDBJ databases">
        <title>Characterization of the Clostridium difficile lineages that are prevalent in Hong Kong and China.</title>
        <authorList>
            <person name="Kwok J.S.-L."/>
            <person name="Lam W.-Y."/>
            <person name="Ip M."/>
            <person name="Chan T.-F."/>
            <person name="Hawkey P.M."/>
            <person name="Tsui S.K.-W."/>
        </authorList>
    </citation>
    <scope>NUCLEOTIDE SEQUENCE [LARGE SCALE GENOMIC DNA]</scope>
    <source>
        <strain evidence="7 8">300064</strain>
    </source>
</reference>
<feature type="domain" description="Methyl-accepting transducer" evidence="5">
    <location>
        <begin position="275"/>
        <end position="511"/>
    </location>
</feature>
<dbReference type="SUPFAM" id="SSF58104">
    <property type="entry name" value="Methyl-accepting chemotaxis protein (MCP) signaling domain"/>
    <property type="match status" value="1"/>
</dbReference>
<evidence type="ECO:0000313" key="7">
    <source>
        <dbReference type="EMBL" id="PPV12625.1"/>
    </source>
</evidence>
<proteinExistence type="inferred from homology"/>
<dbReference type="Pfam" id="PF12729">
    <property type="entry name" value="4HB_MCP_1"/>
    <property type="match status" value="1"/>
</dbReference>
<dbReference type="PANTHER" id="PTHR32089:SF112">
    <property type="entry name" value="LYSOZYME-LIKE PROTEIN-RELATED"/>
    <property type="match status" value="1"/>
</dbReference>
<dbReference type="Pfam" id="PF00015">
    <property type="entry name" value="MCPsignal"/>
    <property type="match status" value="1"/>
</dbReference>
<evidence type="ECO:0000256" key="4">
    <source>
        <dbReference type="SAM" id="Phobius"/>
    </source>
</evidence>
<dbReference type="SMART" id="SM00304">
    <property type="entry name" value="HAMP"/>
    <property type="match status" value="1"/>
</dbReference>
<dbReference type="EMBL" id="LRDH01000137">
    <property type="protein sequence ID" value="PPV12625.1"/>
    <property type="molecule type" value="Genomic_DNA"/>
</dbReference>
<evidence type="ECO:0000256" key="3">
    <source>
        <dbReference type="PROSITE-ProRule" id="PRU00284"/>
    </source>
</evidence>
<dbReference type="InterPro" id="IPR004090">
    <property type="entry name" value="Chemotax_Me-accpt_rcpt"/>
</dbReference>
<keyword evidence="4" id="KW-0812">Transmembrane</keyword>
<dbReference type="PRINTS" id="PR00260">
    <property type="entry name" value="CHEMTRNSDUCR"/>
</dbReference>
<gene>
    <name evidence="7" type="ORF">AWN73_18290</name>
</gene>
<evidence type="ECO:0000259" key="5">
    <source>
        <dbReference type="PROSITE" id="PS50111"/>
    </source>
</evidence>
<dbReference type="InterPro" id="IPR024478">
    <property type="entry name" value="HlyB_4HB_MCP"/>
</dbReference>
<protein>
    <submittedName>
        <fullName evidence="7">Chemotaxis protein</fullName>
    </submittedName>
</protein>